<evidence type="ECO:0000313" key="3">
    <source>
        <dbReference type="Proteomes" id="UP001480595"/>
    </source>
</evidence>
<accession>A0ABR1US84</accession>
<dbReference type="Proteomes" id="UP001480595">
    <property type="component" value="Unassembled WGS sequence"/>
</dbReference>
<comment type="caution">
    <text evidence="2">The sequence shown here is derived from an EMBL/GenBank/DDBJ whole genome shotgun (WGS) entry which is preliminary data.</text>
</comment>
<name>A0ABR1US84_9PEZI</name>
<feature type="region of interest" description="Disordered" evidence="1">
    <location>
        <begin position="24"/>
        <end position="56"/>
    </location>
</feature>
<dbReference type="RefSeq" id="XP_066714799.1">
    <property type="nucleotide sequence ID" value="XM_066859312.1"/>
</dbReference>
<dbReference type="GeneID" id="92092375"/>
<keyword evidence="3" id="KW-1185">Reference proteome</keyword>
<dbReference type="EMBL" id="JAQQWL010000008">
    <property type="protein sequence ID" value="KAK8061537.1"/>
    <property type="molecule type" value="Genomic_DNA"/>
</dbReference>
<sequence>MSSPTTTMKDIRALERPSMAFLSLAPTTSENHPTTQKALPERSAGSRRTSSLGSEKSFRYLKLGPVHWGEHQDELKDDFHHIE</sequence>
<organism evidence="2 3">
    <name type="scientific">Apiospora phragmitis</name>
    <dbReference type="NCBI Taxonomy" id="2905665"/>
    <lineage>
        <taxon>Eukaryota</taxon>
        <taxon>Fungi</taxon>
        <taxon>Dikarya</taxon>
        <taxon>Ascomycota</taxon>
        <taxon>Pezizomycotina</taxon>
        <taxon>Sordariomycetes</taxon>
        <taxon>Xylariomycetidae</taxon>
        <taxon>Amphisphaeriales</taxon>
        <taxon>Apiosporaceae</taxon>
        <taxon>Apiospora</taxon>
    </lineage>
</organism>
<evidence type="ECO:0000256" key="1">
    <source>
        <dbReference type="SAM" id="MobiDB-lite"/>
    </source>
</evidence>
<feature type="compositionally biased region" description="Polar residues" evidence="1">
    <location>
        <begin position="25"/>
        <end position="37"/>
    </location>
</feature>
<evidence type="ECO:0000313" key="2">
    <source>
        <dbReference type="EMBL" id="KAK8061537.1"/>
    </source>
</evidence>
<reference evidence="2 3" key="1">
    <citation type="submission" date="2023-01" db="EMBL/GenBank/DDBJ databases">
        <title>Analysis of 21 Apiospora genomes using comparative genomics revels a genus with tremendous synthesis potential of carbohydrate active enzymes and secondary metabolites.</title>
        <authorList>
            <person name="Sorensen T."/>
        </authorList>
    </citation>
    <scope>NUCLEOTIDE SEQUENCE [LARGE SCALE GENOMIC DNA]</scope>
    <source>
        <strain evidence="2 3">CBS 135458</strain>
    </source>
</reference>
<gene>
    <name evidence="2" type="ORF">PG994_007903</name>
</gene>
<proteinExistence type="predicted"/>
<protein>
    <submittedName>
        <fullName evidence="2">Uncharacterized protein</fullName>
    </submittedName>
</protein>